<sequence length="136" mass="15231">MVNERPKPEGDLQQVQVGQHSEQVTMIAKNLSEELKEKLTQFLKMNSDLFAWTATDMLIRAVLGVANKISSGFPCVRLTLSGETLASTEDANPRINSRVTHEATLYQSVEWVDQHRSISPRVLIFQSNGPRSLEHG</sequence>
<name>A0ABU6SL06_9FABA</name>
<organism evidence="1 2">
    <name type="scientific">Stylosanthes scabra</name>
    <dbReference type="NCBI Taxonomy" id="79078"/>
    <lineage>
        <taxon>Eukaryota</taxon>
        <taxon>Viridiplantae</taxon>
        <taxon>Streptophyta</taxon>
        <taxon>Embryophyta</taxon>
        <taxon>Tracheophyta</taxon>
        <taxon>Spermatophyta</taxon>
        <taxon>Magnoliopsida</taxon>
        <taxon>eudicotyledons</taxon>
        <taxon>Gunneridae</taxon>
        <taxon>Pentapetalae</taxon>
        <taxon>rosids</taxon>
        <taxon>fabids</taxon>
        <taxon>Fabales</taxon>
        <taxon>Fabaceae</taxon>
        <taxon>Papilionoideae</taxon>
        <taxon>50 kb inversion clade</taxon>
        <taxon>dalbergioids sensu lato</taxon>
        <taxon>Dalbergieae</taxon>
        <taxon>Pterocarpus clade</taxon>
        <taxon>Stylosanthes</taxon>
    </lineage>
</organism>
<comment type="caution">
    <text evidence="1">The sequence shown here is derived from an EMBL/GenBank/DDBJ whole genome shotgun (WGS) entry which is preliminary data.</text>
</comment>
<evidence type="ECO:0000313" key="1">
    <source>
        <dbReference type="EMBL" id="MED6137071.1"/>
    </source>
</evidence>
<reference evidence="1 2" key="1">
    <citation type="journal article" date="2023" name="Plants (Basel)">
        <title>Bridging the Gap: Combining Genomics and Transcriptomics Approaches to Understand Stylosanthes scabra, an Orphan Legume from the Brazilian Caatinga.</title>
        <authorList>
            <person name="Ferreira-Neto J.R.C."/>
            <person name="da Silva M.D."/>
            <person name="Binneck E."/>
            <person name="de Melo N.F."/>
            <person name="da Silva R.H."/>
            <person name="de Melo A.L.T.M."/>
            <person name="Pandolfi V."/>
            <person name="Bustamante F.O."/>
            <person name="Brasileiro-Vidal A.C."/>
            <person name="Benko-Iseppon A.M."/>
        </authorList>
    </citation>
    <scope>NUCLEOTIDE SEQUENCE [LARGE SCALE GENOMIC DNA]</scope>
    <source>
        <tissue evidence="1">Leaves</tissue>
    </source>
</reference>
<accession>A0ABU6SL06</accession>
<evidence type="ECO:0000313" key="2">
    <source>
        <dbReference type="Proteomes" id="UP001341840"/>
    </source>
</evidence>
<dbReference type="Proteomes" id="UP001341840">
    <property type="component" value="Unassembled WGS sequence"/>
</dbReference>
<dbReference type="EMBL" id="JASCZI010060973">
    <property type="protein sequence ID" value="MED6137071.1"/>
    <property type="molecule type" value="Genomic_DNA"/>
</dbReference>
<gene>
    <name evidence="1" type="ORF">PIB30_061501</name>
</gene>
<protein>
    <submittedName>
        <fullName evidence="1">Uncharacterized protein</fullName>
    </submittedName>
</protein>
<proteinExistence type="predicted"/>
<keyword evidence="2" id="KW-1185">Reference proteome</keyword>